<dbReference type="OrthoDB" id="5495046at2"/>
<dbReference type="InterPro" id="IPR047777">
    <property type="entry name" value="LapA-like_RM"/>
</dbReference>
<dbReference type="EMBL" id="CP000792">
    <property type="protein sequence ID" value="EAT98113.1"/>
    <property type="molecule type" value="Genomic_DNA"/>
</dbReference>
<dbReference type="Gene3D" id="2.160.20.160">
    <property type="match status" value="1"/>
</dbReference>
<gene>
    <name evidence="3" type="ORF">CCC13826_1696</name>
</gene>
<dbReference type="RefSeq" id="WP_012140513.1">
    <property type="nucleotide sequence ID" value="NC_009802.2"/>
</dbReference>
<proteinExistence type="predicted"/>
<feature type="domain" description="Bacterial Ig-like" evidence="2">
    <location>
        <begin position="956"/>
        <end position="1033"/>
    </location>
</feature>
<dbReference type="NCBIfam" id="NF033510">
    <property type="entry name" value="Ca_tandemer"/>
    <property type="match status" value="3"/>
</dbReference>
<evidence type="ECO:0000256" key="1">
    <source>
        <dbReference type="SAM" id="MobiDB-lite"/>
    </source>
</evidence>
<dbReference type="Gene3D" id="2.60.40.10">
    <property type="entry name" value="Immunoglobulins"/>
    <property type="match status" value="4"/>
</dbReference>
<dbReference type="Proteomes" id="UP000001121">
    <property type="component" value="Chromosome"/>
</dbReference>
<dbReference type="eggNOG" id="COG4932">
    <property type="taxonomic scope" value="Bacteria"/>
</dbReference>
<organism evidence="3 4">
    <name type="scientific">Campylobacter concisus (strain 13826)</name>
    <dbReference type="NCBI Taxonomy" id="360104"/>
    <lineage>
        <taxon>Bacteria</taxon>
        <taxon>Pseudomonadati</taxon>
        <taxon>Campylobacterota</taxon>
        <taxon>Epsilonproteobacteria</taxon>
        <taxon>Campylobacterales</taxon>
        <taxon>Campylobacteraceae</taxon>
        <taxon>Campylobacter</taxon>
    </lineage>
</organism>
<evidence type="ECO:0000259" key="2">
    <source>
        <dbReference type="Pfam" id="PF19077"/>
    </source>
</evidence>
<reference evidence="4" key="1">
    <citation type="submission" date="2007-10" db="EMBL/GenBank/DDBJ databases">
        <title>Genome sequence of Campylobacter concisus 13826 isolated from human feces.</title>
        <authorList>
            <person name="Fouts D.E."/>
            <person name="Mongodin E.F."/>
            <person name="Puiu D."/>
            <person name="Sebastian Y."/>
            <person name="Miller W.G."/>
            <person name="Mandrell R.E."/>
            <person name="On S."/>
            <person name="Nelson K.E."/>
        </authorList>
    </citation>
    <scope>NUCLEOTIDE SEQUENCE [LARGE SCALE GENOMIC DNA]</scope>
    <source>
        <strain evidence="4">13826</strain>
    </source>
</reference>
<dbReference type="STRING" id="360104.CCC13826_1696"/>
<dbReference type="HOGENOM" id="CLU_255775_0_0_7"/>
<dbReference type="eggNOG" id="COG2931">
    <property type="taxonomic scope" value="Bacteria"/>
</dbReference>
<dbReference type="NCBIfam" id="NF033682">
    <property type="entry name" value="retention_LapA"/>
    <property type="match status" value="1"/>
</dbReference>
<feature type="domain" description="Bacterial Ig-like" evidence="2">
    <location>
        <begin position="1069"/>
        <end position="1146"/>
    </location>
</feature>
<name>A7ZFT8_CAMC1</name>
<evidence type="ECO:0000313" key="4">
    <source>
        <dbReference type="Proteomes" id="UP000001121"/>
    </source>
</evidence>
<dbReference type="InterPro" id="IPR013783">
    <property type="entry name" value="Ig-like_fold"/>
</dbReference>
<dbReference type="KEGG" id="cco:CCC13826_1696"/>
<protein>
    <recommendedName>
        <fullName evidence="2">Bacterial Ig-like domain-containing protein</fullName>
    </recommendedName>
</protein>
<feature type="region of interest" description="Disordered" evidence="1">
    <location>
        <begin position="225"/>
        <end position="258"/>
    </location>
</feature>
<accession>A7ZFT8</accession>
<dbReference type="Pfam" id="PF19077">
    <property type="entry name" value="Big_13"/>
    <property type="match status" value="2"/>
</dbReference>
<sequence>MQTQVGVIKQISGLVVAVDQNGVSRVLKVGDALYLGEVVKTSSASSKAVVSMDNGKDVTILGDESLKLDENVAAGQKPNTVADVNDLQKALLNGDDLTKLEETAAGGNAAAAGGGDGVSLGAASFDEGGHYSNINENFRSIGDLNSARGAERIGGVSGAADNAGGDAGFVDTTIPTVTLDPINNTSTVVTGKVPNPDPNTTVIVEIPGHTPVTVPVNPDGTFSVPTPNNEPLKPGTEVKVTPKDDAGNGTPVTTPVSDVTIPTVTLDPINNTSTVVTGKVPNPDPNTTVIVEIPGHTPVTVPVNPDGTFSVPTPNNEPLKPGTEVKVTPKDDAGNGTPVTTPVSDVVPPQVDLTPKADGTVDVVPHDNDATKVEISYTDNGGNTQTITVVKNPSAGWVVDSTPGKTTAPTGAFKLDPHSGKVTISDDATKDNTPVTAKATDGAGNTATGETTAPDKFTIKFNDDADGSGVITRGENYAEDGAKATATISIPNLAKDGSKIHVIGTGINDYYTVHKDASGNVTSVIDTKGNNVFDGDGIKVSYDYNHYQTVRGNAASITAELEGTTLKATSSVKFENVGKAEVKFVELDEHGNVLNEKSDQITNQNRNTAMLDGDINHTTARISLPENVQDGDVVTVKYGYGPDAASLAKTGGTDTTAYKYFLVHKAADGSMTVDQITSADDKTPIKAGLTSTNGAGEKFGIDIHDMPTTTYNLTHSRGIEVSIKGDDHADKSNGNTWIFRDSMEAPKVEFIEGNKIYNPSVSGSGSGALNAGISVADAIKDGDISHTTARITLPKVFSDGDKLTVAVTDYNKIYADTGVKQYPANNPEPTFVKAFIIHKAADGTVTFDEVDAAGNVIHAGIPALNNNAIEITGVPLYNMYENGVLKSDYVHATGVDATITDHLNLNGNDSGSNLSFAFLANVNVVTITEVIDDVAGGVDHGNVKDNDVVVNGVTKKGLTNDSTPTFNGKADPNSVVELYDGTTKIGSSKADDHGNWSITPATPLGEGAHSITASSPATNAIKASDPATITVDTGTKVTFDSVTDDVAGGVVNGNVKGNDVTVEGKTLKGLTNDNTPTLSGKAEAGSTVEIFDGTNKIGQVEAKADGSWKFEVSTPLSDGEHELKVKTTDKAGNTAEAAPVTITVDTKINNMKLEFIEDKNNDGKFSWSENLTNENPGRIAWKIDLPKDGSVKVGDELYYTVKSNYMVEQNGKLVPAWSSAPDTRRVVTQEDIDKGYMGWKATNQDDITKKVGVFGKNASGRYVEAEAYFVDKAGNKSQVTKDKVVFDFATTKIDGDAIWQTNQIGIPHPHNINASNLQNDIDLDRNRNFEITAKRIVKGAHITTGDGDDVITVVDGWGGRINNHSSVELGDGTNMLKVARDIDKSTVTAGSGDDTVNVGNWIREHSDINLGNGNNTLTVGNIIVNSTVATGDGNDTIKVKNAIIGSTIKLGAGDDTVEVGNKDITDNTLTGKSNIDGGDGYDKLTITNPGTTINLSNIASQAHNFEELNISNKSQNTTLSVKLSDVISLTDGDNTLKITADAEDKVEFKDAGWQKGASTDGYTAYTNDTSGTTVTVEIKDEVTQPM</sequence>
<dbReference type="InterPro" id="IPR044016">
    <property type="entry name" value="Big_13"/>
</dbReference>
<feature type="region of interest" description="Disordered" evidence="1">
    <location>
        <begin position="312"/>
        <end position="345"/>
    </location>
</feature>
<feature type="region of interest" description="Disordered" evidence="1">
    <location>
        <begin position="424"/>
        <end position="451"/>
    </location>
</feature>
<feature type="compositionally biased region" description="Low complexity" evidence="1">
    <location>
        <begin position="436"/>
        <end position="451"/>
    </location>
</feature>
<evidence type="ECO:0000313" key="3">
    <source>
        <dbReference type="EMBL" id="EAT98113.1"/>
    </source>
</evidence>